<evidence type="ECO:0000256" key="2">
    <source>
        <dbReference type="ARBA" id="ARBA00005290"/>
    </source>
</evidence>
<reference evidence="9 10" key="1">
    <citation type="submission" date="2023-08" db="EMBL/GenBank/DDBJ databases">
        <title>A Necator americanus chromosomal reference genome.</title>
        <authorList>
            <person name="Ilik V."/>
            <person name="Petrzelkova K.J."/>
            <person name="Pardy F."/>
            <person name="Fuh T."/>
            <person name="Niatou-Singa F.S."/>
            <person name="Gouil Q."/>
            <person name="Baker L."/>
            <person name="Ritchie M.E."/>
            <person name="Jex A.R."/>
            <person name="Gazzola D."/>
            <person name="Li H."/>
            <person name="Toshio Fujiwara R."/>
            <person name="Zhan B."/>
            <person name="Aroian R.V."/>
            <person name="Pafco B."/>
            <person name="Schwarz E.M."/>
        </authorList>
    </citation>
    <scope>NUCLEOTIDE SEQUENCE [LARGE SCALE GENOMIC DNA]</scope>
    <source>
        <strain evidence="9 10">Aroian</strain>
        <tissue evidence="9">Whole animal</tissue>
    </source>
</reference>
<keyword evidence="10" id="KW-1185">Reference proteome</keyword>
<comment type="caution">
    <text evidence="9">The sequence shown here is derived from an EMBL/GenBank/DDBJ whole genome shotgun (WGS) entry which is preliminary data.</text>
</comment>
<evidence type="ECO:0000256" key="6">
    <source>
        <dbReference type="ARBA" id="ARBA00023134"/>
    </source>
</evidence>
<accession>A0ABR1E6I0</accession>
<gene>
    <name evidence="9" type="primary">Necator_chrV.g20654</name>
    <name evidence="9" type="ORF">RB195_015861</name>
</gene>
<dbReference type="Proteomes" id="UP001303046">
    <property type="component" value="Unassembled WGS sequence"/>
</dbReference>
<dbReference type="InterPro" id="IPR027417">
    <property type="entry name" value="P-loop_NTPase"/>
</dbReference>
<evidence type="ECO:0000256" key="5">
    <source>
        <dbReference type="ARBA" id="ARBA00022801"/>
    </source>
</evidence>
<evidence type="ECO:0000256" key="8">
    <source>
        <dbReference type="RuleBase" id="RU365059"/>
    </source>
</evidence>
<comment type="function">
    <text evidence="1 8">Small GTPase required for proper localization of RNA polymerase II and III (RNAPII and RNAPIII). May act at an RNAP assembly step prior to nuclear import.</text>
</comment>
<keyword evidence="5 8" id="KW-0378">Hydrolase</keyword>
<keyword evidence="4 8" id="KW-0547">Nucleotide-binding</keyword>
<dbReference type="Gene3D" id="3.40.50.300">
    <property type="entry name" value="P-loop containing nucleotide triphosphate hydrolases"/>
    <property type="match status" value="1"/>
</dbReference>
<proteinExistence type="inferred from homology"/>
<evidence type="ECO:0000256" key="7">
    <source>
        <dbReference type="ARBA" id="ARBA00046611"/>
    </source>
</evidence>
<dbReference type="SUPFAM" id="SSF52540">
    <property type="entry name" value="P-loop containing nucleoside triphosphate hydrolases"/>
    <property type="match status" value="1"/>
</dbReference>
<dbReference type="CDD" id="cd17871">
    <property type="entry name" value="GPN2"/>
    <property type="match status" value="1"/>
</dbReference>
<dbReference type="PANTHER" id="PTHR21231:SF3">
    <property type="entry name" value="GPN-LOOP GTPASE 2"/>
    <property type="match status" value="1"/>
</dbReference>
<evidence type="ECO:0000256" key="3">
    <source>
        <dbReference type="ARBA" id="ARBA00014588"/>
    </source>
</evidence>
<dbReference type="Pfam" id="PF03029">
    <property type="entry name" value="ATP_bind_1"/>
    <property type="match status" value="1"/>
</dbReference>
<comment type="similarity">
    <text evidence="2 8">Belongs to the GPN-loop GTPase family.</text>
</comment>
<dbReference type="EMBL" id="JAVFWL010000005">
    <property type="protein sequence ID" value="KAK6758302.1"/>
    <property type="molecule type" value="Genomic_DNA"/>
</dbReference>
<protein>
    <recommendedName>
        <fullName evidence="3 8">GPN-loop GTPase 2</fullName>
    </recommendedName>
</protein>
<evidence type="ECO:0000256" key="1">
    <source>
        <dbReference type="ARBA" id="ARBA00003181"/>
    </source>
</evidence>
<keyword evidence="6 8" id="KW-0342">GTP-binding</keyword>
<evidence type="ECO:0000256" key="4">
    <source>
        <dbReference type="ARBA" id="ARBA00022741"/>
    </source>
</evidence>
<name>A0ABR1E6I0_NECAM</name>
<dbReference type="InterPro" id="IPR030231">
    <property type="entry name" value="Gpn2"/>
</dbReference>
<evidence type="ECO:0000313" key="10">
    <source>
        <dbReference type="Proteomes" id="UP001303046"/>
    </source>
</evidence>
<sequence length="267" mass="30014">MYGVLVIGAPGAGKSTFCAGLADIFEQINRPFVTINLDPANDSVLYQVDCDIKEMITVEDVMDRLGLGPNGALRYCIDTLCRNRTWLLQKILHNKDKYLIIDCPGQLELYKSEGELWKLIHDLERDGVRLCAVHLVDSLYCADAAKFISVVMSTLATMVTMEMPQVNVLSKVDLFDEDASFSLDYFTHLPDVNRLLELLNDVPGLERYHGMNAAICDVVTSFDLVSFVPLNVQKKEDMAKVLRLADSANGFAFHEQKDIREMVLKED</sequence>
<dbReference type="InterPro" id="IPR004130">
    <property type="entry name" value="Gpn"/>
</dbReference>
<evidence type="ECO:0000313" key="9">
    <source>
        <dbReference type="EMBL" id="KAK6758302.1"/>
    </source>
</evidence>
<dbReference type="PANTHER" id="PTHR21231">
    <property type="entry name" value="XPA-BINDING PROTEIN 1-RELATED"/>
    <property type="match status" value="1"/>
</dbReference>
<organism evidence="9 10">
    <name type="scientific">Necator americanus</name>
    <name type="common">Human hookworm</name>
    <dbReference type="NCBI Taxonomy" id="51031"/>
    <lineage>
        <taxon>Eukaryota</taxon>
        <taxon>Metazoa</taxon>
        <taxon>Ecdysozoa</taxon>
        <taxon>Nematoda</taxon>
        <taxon>Chromadorea</taxon>
        <taxon>Rhabditida</taxon>
        <taxon>Rhabditina</taxon>
        <taxon>Rhabditomorpha</taxon>
        <taxon>Strongyloidea</taxon>
        <taxon>Ancylostomatidae</taxon>
        <taxon>Bunostominae</taxon>
        <taxon>Necator</taxon>
    </lineage>
</organism>
<comment type="subunit">
    <text evidence="7">Heterodimers with GPN1 or GPN3. Binds to RNA polymerase II (RNAPII).</text>
</comment>